<name>A0A9E8ZBA0_9CYAN</name>
<dbReference type="Proteomes" id="UP001163152">
    <property type="component" value="Chromosome"/>
</dbReference>
<dbReference type="RefSeq" id="WP_268607642.1">
    <property type="nucleotide sequence ID" value="NZ_CP113797.1"/>
</dbReference>
<dbReference type="EMBL" id="CP113797">
    <property type="protein sequence ID" value="WAL58238.1"/>
    <property type="molecule type" value="Genomic_DNA"/>
</dbReference>
<evidence type="ECO:0000256" key="1">
    <source>
        <dbReference type="SAM" id="MobiDB-lite"/>
    </source>
</evidence>
<feature type="region of interest" description="Disordered" evidence="1">
    <location>
        <begin position="57"/>
        <end position="92"/>
    </location>
</feature>
<keyword evidence="3" id="KW-1185">Reference proteome</keyword>
<feature type="compositionally biased region" description="Polar residues" evidence="1">
    <location>
        <begin position="1"/>
        <end position="24"/>
    </location>
</feature>
<sequence length="92" mass="10069">MERSKSAQPSDSGPNSAKTNQPKSTIEALNELDATIHSEEQGLDEVKVSLDDLNRMAEEDDRFVEGNTEDDSDFDANPDANQNAPESSRSLD</sequence>
<dbReference type="AlphaFoldDB" id="A0A9E8ZBA0"/>
<reference evidence="2" key="1">
    <citation type="submission" date="2022-12" db="EMBL/GenBank/DDBJ databases">
        <title>Polyphasic identification of a Novel Hot-Spring Cyanobacterium Ocullathermofonsia sinensis gen nov. sp. nov. and Genomic Insights on its Adaptations to the Thermal Habitat.</title>
        <authorList>
            <person name="Daroch M."/>
            <person name="Tang J."/>
            <person name="Jiang Y."/>
        </authorList>
    </citation>
    <scope>NUCLEOTIDE SEQUENCE</scope>
    <source>
        <strain evidence="2">PKUAC-SCTA174</strain>
    </source>
</reference>
<accession>A0A9E8ZBA0</accession>
<gene>
    <name evidence="2" type="ORF">OXH18_13680</name>
</gene>
<evidence type="ECO:0000313" key="2">
    <source>
        <dbReference type="EMBL" id="WAL58238.1"/>
    </source>
</evidence>
<feature type="compositionally biased region" description="Polar residues" evidence="1">
    <location>
        <begin position="79"/>
        <end position="92"/>
    </location>
</feature>
<evidence type="ECO:0000313" key="3">
    <source>
        <dbReference type="Proteomes" id="UP001163152"/>
    </source>
</evidence>
<dbReference type="KEGG" id="tsin:OXH18_13680"/>
<feature type="region of interest" description="Disordered" evidence="1">
    <location>
        <begin position="1"/>
        <end position="26"/>
    </location>
</feature>
<proteinExistence type="predicted"/>
<organism evidence="2 3">
    <name type="scientific">Thermocoleostomius sinensis A174</name>
    <dbReference type="NCBI Taxonomy" id="2016057"/>
    <lineage>
        <taxon>Bacteria</taxon>
        <taxon>Bacillati</taxon>
        <taxon>Cyanobacteriota</taxon>
        <taxon>Cyanophyceae</taxon>
        <taxon>Oculatellales</taxon>
        <taxon>Oculatellaceae</taxon>
        <taxon>Thermocoleostomius</taxon>
    </lineage>
</organism>
<feature type="compositionally biased region" description="Acidic residues" evidence="1">
    <location>
        <begin position="58"/>
        <end position="76"/>
    </location>
</feature>
<protein>
    <submittedName>
        <fullName evidence="2">Uncharacterized protein</fullName>
    </submittedName>
</protein>